<evidence type="ECO:0000313" key="3">
    <source>
        <dbReference type="Proteomes" id="UP000290572"/>
    </source>
</evidence>
<gene>
    <name evidence="2" type="ORF">ROHU_005019</name>
</gene>
<reference evidence="2 3" key="1">
    <citation type="submission" date="2018-03" db="EMBL/GenBank/DDBJ databases">
        <title>Draft genome sequence of Rohu Carp (Labeo rohita).</title>
        <authorList>
            <person name="Das P."/>
            <person name="Kushwaha B."/>
            <person name="Joshi C.G."/>
            <person name="Kumar D."/>
            <person name="Nagpure N.S."/>
            <person name="Sahoo L."/>
            <person name="Das S.P."/>
            <person name="Bit A."/>
            <person name="Patnaik S."/>
            <person name="Meher P.K."/>
            <person name="Jayasankar P."/>
            <person name="Koringa P.G."/>
            <person name="Patel N.V."/>
            <person name="Hinsu A.T."/>
            <person name="Kumar R."/>
            <person name="Pandey M."/>
            <person name="Agarwal S."/>
            <person name="Srivastava S."/>
            <person name="Singh M."/>
            <person name="Iquebal M.A."/>
            <person name="Jaiswal S."/>
            <person name="Angadi U.B."/>
            <person name="Kumar N."/>
            <person name="Raza M."/>
            <person name="Shah T.M."/>
            <person name="Rai A."/>
            <person name="Jena J.K."/>
        </authorList>
    </citation>
    <scope>NUCLEOTIDE SEQUENCE [LARGE SCALE GENOMIC DNA]</scope>
    <source>
        <strain evidence="2">DASCIFA01</strain>
        <tissue evidence="2">Testis</tissue>
    </source>
</reference>
<evidence type="ECO:0000256" key="1">
    <source>
        <dbReference type="SAM" id="MobiDB-lite"/>
    </source>
</evidence>
<comment type="caution">
    <text evidence="2">The sequence shown here is derived from an EMBL/GenBank/DDBJ whole genome shotgun (WGS) entry which is preliminary data.</text>
</comment>
<feature type="region of interest" description="Disordered" evidence="1">
    <location>
        <begin position="58"/>
        <end position="77"/>
    </location>
</feature>
<dbReference type="Proteomes" id="UP000290572">
    <property type="component" value="Unassembled WGS sequence"/>
</dbReference>
<accession>A0A498NCH4</accession>
<dbReference type="EMBL" id="QBIY01011586">
    <property type="protein sequence ID" value="RXN30423.1"/>
    <property type="molecule type" value="Genomic_DNA"/>
</dbReference>
<keyword evidence="3" id="KW-1185">Reference proteome</keyword>
<protein>
    <submittedName>
        <fullName evidence="2">Uncharacterized protein</fullName>
    </submittedName>
</protein>
<evidence type="ECO:0000313" key="2">
    <source>
        <dbReference type="EMBL" id="RXN30423.1"/>
    </source>
</evidence>
<dbReference type="AlphaFoldDB" id="A0A498NCH4"/>
<sequence>MPPTYTSGIVSVSPHSILTKLCNGHLCYLSLSRINYTAARNSTIFALRIGSDKAQRFSVHPTASSHGAGSGPWFPSEARPLGSAGQVTCTHSRGLQRDSDCITASLAAAEVAENGTMKKGESERKTETGA</sequence>
<organism evidence="2 3">
    <name type="scientific">Labeo rohita</name>
    <name type="common">Indian major carp</name>
    <name type="synonym">Cyprinus rohita</name>
    <dbReference type="NCBI Taxonomy" id="84645"/>
    <lineage>
        <taxon>Eukaryota</taxon>
        <taxon>Metazoa</taxon>
        <taxon>Chordata</taxon>
        <taxon>Craniata</taxon>
        <taxon>Vertebrata</taxon>
        <taxon>Euteleostomi</taxon>
        <taxon>Actinopterygii</taxon>
        <taxon>Neopterygii</taxon>
        <taxon>Teleostei</taxon>
        <taxon>Ostariophysi</taxon>
        <taxon>Cypriniformes</taxon>
        <taxon>Cyprinidae</taxon>
        <taxon>Labeoninae</taxon>
        <taxon>Labeonini</taxon>
        <taxon>Labeo</taxon>
    </lineage>
</organism>
<name>A0A498NCH4_LABRO</name>
<proteinExistence type="predicted"/>